<accession>A0A1D9MIM7</accession>
<dbReference type="OrthoDB" id="9786961at2"/>
<sequence length="343" mass="39892">MIPTRNIYYMLAYAFTVLREDKYREVATEDFDHSADLLAAILERGISSQVKRGLGRDYLDRTDQLSSLRGKIEVSESVKTQAFQRRQMVCSYDDFSVDTAANRIIKATVNLLLRSDIDKSRKKSLRKLMVFFAEVRLVDLRQVSWRLRYDRNNQTYRMLIGVCWLVFKGLLQTEDDGSTRLMSFFDESSMCRLYEKFILEFYRQEHPELTAEASQIGWVLDDGFSDMLPIMRSDITLSRGEEVLIIDAKYYSHTTTVNYDVHKIKSANLYQIFTYVKNKDASLNSQPHQVSGMLLYAKTDEEIQPDCVYQMSGNQISVKTLDLNLPFEEIRAQLDQIVSDHFA</sequence>
<dbReference type="GO" id="GO:0004519">
    <property type="term" value="F:endonuclease activity"/>
    <property type="evidence" value="ECO:0007669"/>
    <property type="project" value="UniProtKB-KW"/>
</dbReference>
<dbReference type="AlphaFoldDB" id="A0A1D9MIM7"/>
<keyword evidence="2" id="KW-1185">Reference proteome</keyword>
<name>A0A1D9MIM7_9ACTO</name>
<keyword evidence="1" id="KW-0378">Hydrolase</keyword>
<dbReference type="PIRSF" id="PIRSF003109">
    <property type="entry name" value="McrC"/>
    <property type="match status" value="1"/>
</dbReference>
<dbReference type="Proteomes" id="UP000176288">
    <property type="component" value="Chromosome"/>
</dbReference>
<dbReference type="PANTHER" id="PTHR38733">
    <property type="entry name" value="PROTEIN MCRC"/>
    <property type="match status" value="1"/>
</dbReference>
<keyword evidence="1" id="KW-0540">Nuclease</keyword>
<proteinExistence type="predicted"/>
<organism evidence="1 2">
    <name type="scientific">Boudabousia tangfeifanii</name>
    <dbReference type="NCBI Taxonomy" id="1912795"/>
    <lineage>
        <taxon>Bacteria</taxon>
        <taxon>Bacillati</taxon>
        <taxon>Actinomycetota</taxon>
        <taxon>Actinomycetes</taxon>
        <taxon>Actinomycetales</taxon>
        <taxon>Actinomycetaceae</taxon>
        <taxon>Boudabousia</taxon>
    </lineage>
</organism>
<dbReference type="InterPro" id="IPR019292">
    <property type="entry name" value="McrC"/>
</dbReference>
<dbReference type="STRING" id="1912795.BK816_01565"/>
<evidence type="ECO:0000313" key="2">
    <source>
        <dbReference type="Proteomes" id="UP000176288"/>
    </source>
</evidence>
<dbReference type="GO" id="GO:0009307">
    <property type="term" value="P:DNA restriction-modification system"/>
    <property type="evidence" value="ECO:0007669"/>
    <property type="project" value="InterPro"/>
</dbReference>
<dbReference type="Pfam" id="PF10117">
    <property type="entry name" value="McrBC"/>
    <property type="match status" value="1"/>
</dbReference>
<evidence type="ECO:0000313" key="1">
    <source>
        <dbReference type="EMBL" id="AOZ72144.1"/>
    </source>
</evidence>
<dbReference type="RefSeq" id="WP_071163610.1">
    <property type="nucleotide sequence ID" value="NZ_CP017812.1"/>
</dbReference>
<dbReference type="EMBL" id="CP017812">
    <property type="protein sequence ID" value="AOZ72144.1"/>
    <property type="molecule type" value="Genomic_DNA"/>
</dbReference>
<dbReference type="REBASE" id="166472">
    <property type="entry name" value="AspVUL43McrBCP"/>
</dbReference>
<gene>
    <name evidence="1" type="ORF">BK816_01565</name>
</gene>
<reference evidence="1 2" key="1">
    <citation type="submission" date="2016-10" db="EMBL/GenBank/DDBJ databases">
        <title>Actinomyces aegypiusis sp. nov., isolated from the Aegypius monachus in Qinghai Tibet Plateau China.</title>
        <authorList>
            <person name="Wang Y."/>
        </authorList>
    </citation>
    <scope>NUCLEOTIDE SEQUENCE [LARGE SCALE GENOMIC DNA]</scope>
    <source>
        <strain evidence="1 2">VUL4_3</strain>
    </source>
</reference>
<dbReference type="PANTHER" id="PTHR38733:SF1">
    <property type="entry name" value="TYPE IV METHYL-DIRECTED RESTRICTION ENZYME ECOKMCRBC"/>
    <property type="match status" value="1"/>
</dbReference>
<dbReference type="NCBIfam" id="NF007277">
    <property type="entry name" value="PRK09736.1"/>
    <property type="match status" value="1"/>
</dbReference>
<keyword evidence="1" id="KW-0255">Endonuclease</keyword>
<protein>
    <submittedName>
        <fullName evidence="1">5-methylcytosine-specific restriction endonuclease system specificity protein McrC</fullName>
    </submittedName>
</protein>
<dbReference type="KEGG" id="avu:BK816_01565"/>
<dbReference type="InterPro" id="IPR014407">
    <property type="entry name" value="McrC_bac"/>
</dbReference>